<evidence type="ECO:0000259" key="6">
    <source>
        <dbReference type="Pfam" id="PF01979"/>
    </source>
</evidence>
<dbReference type="PANTHER" id="PTHR11647">
    <property type="entry name" value="HYDRANTOINASE/DIHYDROPYRIMIDINASE FAMILY MEMBER"/>
    <property type="match status" value="1"/>
</dbReference>
<organism evidence="7 8">
    <name type="scientific">Ancylostoma caninum</name>
    <name type="common">Dog hookworm</name>
    <dbReference type="NCBI Taxonomy" id="29170"/>
    <lineage>
        <taxon>Eukaryota</taxon>
        <taxon>Metazoa</taxon>
        <taxon>Ecdysozoa</taxon>
        <taxon>Nematoda</taxon>
        <taxon>Chromadorea</taxon>
        <taxon>Rhabditida</taxon>
        <taxon>Rhabditina</taxon>
        <taxon>Rhabditomorpha</taxon>
        <taxon>Strongyloidea</taxon>
        <taxon>Ancylostomatidae</taxon>
        <taxon>Ancylostomatinae</taxon>
        <taxon>Ancylostoma</taxon>
    </lineage>
</organism>
<dbReference type="InterPro" id="IPR050378">
    <property type="entry name" value="Metallo-dep_Hydrolases_sf"/>
</dbReference>
<dbReference type="STRING" id="29170.A0A368H4S7"/>
<dbReference type="InterPro" id="IPR006680">
    <property type="entry name" value="Amidohydro-rel"/>
</dbReference>
<comment type="cofactor">
    <cofactor evidence="1">
        <name>Zn(2+)</name>
        <dbReference type="ChEBI" id="CHEBI:29105"/>
    </cofactor>
</comment>
<reference evidence="7 8" key="1">
    <citation type="submission" date="2014-10" db="EMBL/GenBank/DDBJ databases">
        <title>Draft genome of the hookworm Ancylostoma caninum.</title>
        <authorList>
            <person name="Mitreva M."/>
        </authorList>
    </citation>
    <scope>NUCLEOTIDE SEQUENCE [LARGE SCALE GENOMIC DNA]</scope>
    <source>
        <strain evidence="7 8">Baltimore</strain>
    </source>
</reference>
<feature type="compositionally biased region" description="Basic and acidic residues" evidence="5">
    <location>
        <begin position="228"/>
        <end position="238"/>
    </location>
</feature>
<feature type="domain" description="Amidohydrolase-related" evidence="6">
    <location>
        <begin position="20"/>
        <end position="187"/>
    </location>
</feature>
<evidence type="ECO:0000256" key="1">
    <source>
        <dbReference type="ARBA" id="ARBA00001947"/>
    </source>
</evidence>
<comment type="catalytic activity">
    <reaction evidence="3">
        <text>5,6-dihydrouracil + H2O = 3-(carbamoylamino)propanoate + H(+)</text>
        <dbReference type="Rhea" id="RHEA:16121"/>
        <dbReference type="ChEBI" id="CHEBI:11892"/>
        <dbReference type="ChEBI" id="CHEBI:15377"/>
        <dbReference type="ChEBI" id="CHEBI:15378"/>
        <dbReference type="ChEBI" id="CHEBI:15901"/>
        <dbReference type="EC" id="3.5.2.2"/>
    </reaction>
</comment>
<dbReference type="GO" id="GO:0006208">
    <property type="term" value="P:pyrimidine nucleobase catabolic process"/>
    <property type="evidence" value="ECO:0007669"/>
    <property type="project" value="TreeGrafter"/>
</dbReference>
<comment type="similarity">
    <text evidence="2">Belongs to the metallo-dependent hydrolases superfamily. Hydantoinase/dihydropyrimidinase family.</text>
</comment>
<dbReference type="Proteomes" id="UP000252519">
    <property type="component" value="Unassembled WGS sequence"/>
</dbReference>
<dbReference type="SUPFAM" id="SSF51556">
    <property type="entry name" value="Metallo-dependent hydrolases"/>
    <property type="match status" value="1"/>
</dbReference>
<gene>
    <name evidence="7" type="ORF">ANCCAN_03682</name>
</gene>
<proteinExistence type="inferred from homology"/>
<dbReference type="Gene3D" id="3.20.20.140">
    <property type="entry name" value="Metal-dependent hydrolases"/>
    <property type="match status" value="1"/>
</dbReference>
<dbReference type="GO" id="GO:0005829">
    <property type="term" value="C:cytosol"/>
    <property type="evidence" value="ECO:0007669"/>
    <property type="project" value="TreeGrafter"/>
</dbReference>
<dbReference type="InterPro" id="IPR032466">
    <property type="entry name" value="Metal_Hydrolase"/>
</dbReference>
<evidence type="ECO:0000256" key="4">
    <source>
        <dbReference type="ARBA" id="ARBA00039113"/>
    </source>
</evidence>
<dbReference type="InterPro" id="IPR011059">
    <property type="entry name" value="Metal-dep_hydrolase_composite"/>
</dbReference>
<evidence type="ECO:0000256" key="5">
    <source>
        <dbReference type="SAM" id="MobiDB-lite"/>
    </source>
</evidence>
<name>A0A368H4S7_ANCCA</name>
<accession>A0A368H4S7</accession>
<evidence type="ECO:0000313" key="8">
    <source>
        <dbReference type="Proteomes" id="UP000252519"/>
    </source>
</evidence>
<keyword evidence="8" id="KW-1185">Reference proteome</keyword>
<protein>
    <recommendedName>
        <fullName evidence="4">dihydropyrimidinase</fullName>
        <ecNumber evidence="4">3.5.2.2</ecNumber>
    </recommendedName>
</protein>
<sequence length="260" mass="28693">LFFAGHVVFGEPIAAGLALDGTHYYDTDWTHAAQYVMSPPLSRHPSTKDALMDMLAAGELHLVGTDNCTFTCKQKQMGMNDFTKIPNGLNGLEDRMSVVWEKGVHRGKIDPMRFVQITSSAAAKIFNIYPRKGRIAVGSDADVVIWNPNQSKVVSKATHHHAIDYNVFEGQELHGVAETTISRGKIVWMNNELNVQAGTGRFVPLLPYAPIAFASNAQRAKAMAFRSVQRDLKPEKQPEQNGEPAIRPRMPAGGYSSIQF</sequence>
<dbReference type="SUPFAM" id="SSF51338">
    <property type="entry name" value="Composite domain of metallo-dependent hydrolases"/>
    <property type="match status" value="1"/>
</dbReference>
<evidence type="ECO:0000313" key="7">
    <source>
        <dbReference type="EMBL" id="RCN50265.1"/>
    </source>
</evidence>
<feature type="region of interest" description="Disordered" evidence="5">
    <location>
        <begin position="228"/>
        <end position="260"/>
    </location>
</feature>
<dbReference type="Pfam" id="PF01979">
    <property type="entry name" value="Amidohydro_1"/>
    <property type="match status" value="1"/>
</dbReference>
<comment type="caution">
    <text evidence="7">The sequence shown here is derived from an EMBL/GenBank/DDBJ whole genome shotgun (WGS) entry which is preliminary data.</text>
</comment>
<feature type="non-terminal residue" evidence="7">
    <location>
        <position position="1"/>
    </location>
</feature>
<dbReference type="FunFam" id="3.20.20.140:FF:000076">
    <property type="entry name" value="Dihydropyrimidinase like 2"/>
    <property type="match status" value="1"/>
</dbReference>
<dbReference type="GO" id="GO:0004157">
    <property type="term" value="F:dihydropyrimidinase activity"/>
    <property type="evidence" value="ECO:0007669"/>
    <property type="project" value="UniProtKB-EC"/>
</dbReference>
<dbReference type="EMBL" id="JOJR01000025">
    <property type="protein sequence ID" value="RCN50265.1"/>
    <property type="molecule type" value="Genomic_DNA"/>
</dbReference>
<dbReference type="OrthoDB" id="10258955at2759"/>
<evidence type="ECO:0000256" key="3">
    <source>
        <dbReference type="ARBA" id="ARBA00036696"/>
    </source>
</evidence>
<dbReference type="EC" id="3.5.2.2" evidence="4"/>
<dbReference type="PANTHER" id="PTHR11647:SF1">
    <property type="entry name" value="COLLAPSIN RESPONSE MEDIATOR PROTEIN"/>
    <property type="match status" value="1"/>
</dbReference>
<dbReference type="AlphaFoldDB" id="A0A368H4S7"/>
<evidence type="ECO:0000256" key="2">
    <source>
        <dbReference type="ARBA" id="ARBA00008829"/>
    </source>
</evidence>